<dbReference type="Gene3D" id="1.25.40.10">
    <property type="entry name" value="Tetratricopeptide repeat domain"/>
    <property type="match status" value="1"/>
</dbReference>
<accession>G0QV03</accession>
<feature type="non-terminal residue" evidence="1">
    <location>
        <position position="256"/>
    </location>
</feature>
<name>G0QV03_ICHMU</name>
<sequence>MKYQRGLEYFMKGKYRISHEFFLRSLENIKKQQQVDNQDYVLVLKNLVYKEYNNLFVYCLKYNLNKAILLGKALLSENERKKIPPQYQNLFTFNLGTAYLLKGNFVDSKQRLRECITSNPNILLKGQALNNLAVASWWHKNPNYQDSEIKDENGPYPSLKQQLEKKMEINYIAQLRLDCSLRFLENTTQQSQYIKQKQSGTPLFNIYEFLIFNKPQLVQESQFWFKQSLKFYESVDPYNMAKCVLMLGIFLSKSKE</sequence>
<reference evidence="1 2" key="1">
    <citation type="submission" date="2011-07" db="EMBL/GenBank/DDBJ databases">
        <authorList>
            <person name="Coyne R."/>
            <person name="Brami D."/>
            <person name="Johnson J."/>
            <person name="Hostetler J."/>
            <person name="Hannick L."/>
            <person name="Clark T."/>
            <person name="Cassidy-Hanley D."/>
            <person name="Inman J."/>
        </authorList>
    </citation>
    <scope>NUCLEOTIDE SEQUENCE [LARGE SCALE GENOMIC DNA]</scope>
    <source>
        <strain evidence="1 2">G5</strain>
    </source>
</reference>
<evidence type="ECO:0000313" key="1">
    <source>
        <dbReference type="EMBL" id="EGR30945.1"/>
    </source>
</evidence>
<dbReference type="InParanoid" id="G0QV03"/>
<protein>
    <recommendedName>
        <fullName evidence="3">Tetratricopeptide repeat protein</fullName>
    </recommendedName>
</protein>
<dbReference type="SUPFAM" id="SSF48452">
    <property type="entry name" value="TPR-like"/>
    <property type="match status" value="1"/>
</dbReference>
<dbReference type="AlphaFoldDB" id="G0QV03"/>
<gene>
    <name evidence="1" type="ORF">IMG5_120510</name>
</gene>
<dbReference type="InterPro" id="IPR011990">
    <property type="entry name" value="TPR-like_helical_dom_sf"/>
</dbReference>
<evidence type="ECO:0008006" key="3">
    <source>
        <dbReference type="Google" id="ProtNLM"/>
    </source>
</evidence>
<dbReference type="GeneID" id="14907071"/>
<dbReference type="Proteomes" id="UP000008983">
    <property type="component" value="Unassembled WGS sequence"/>
</dbReference>
<proteinExistence type="predicted"/>
<dbReference type="eggNOG" id="ENOG502SMIU">
    <property type="taxonomic scope" value="Eukaryota"/>
</dbReference>
<dbReference type="EMBL" id="GL983928">
    <property type="protein sequence ID" value="EGR30945.1"/>
    <property type="molecule type" value="Genomic_DNA"/>
</dbReference>
<evidence type="ECO:0000313" key="2">
    <source>
        <dbReference type="Proteomes" id="UP000008983"/>
    </source>
</evidence>
<keyword evidence="2" id="KW-1185">Reference proteome</keyword>
<dbReference type="RefSeq" id="XP_004032532.1">
    <property type="nucleotide sequence ID" value="XM_004032484.1"/>
</dbReference>
<organism evidence="1 2">
    <name type="scientific">Ichthyophthirius multifiliis</name>
    <name type="common">White spot disease agent</name>
    <name type="synonym">Ich</name>
    <dbReference type="NCBI Taxonomy" id="5932"/>
    <lineage>
        <taxon>Eukaryota</taxon>
        <taxon>Sar</taxon>
        <taxon>Alveolata</taxon>
        <taxon>Ciliophora</taxon>
        <taxon>Intramacronucleata</taxon>
        <taxon>Oligohymenophorea</taxon>
        <taxon>Hymenostomatida</taxon>
        <taxon>Ophryoglenina</taxon>
        <taxon>Ichthyophthirius</taxon>
    </lineage>
</organism>
<dbReference type="OrthoDB" id="283850at2759"/>